<dbReference type="GO" id="GO:0008837">
    <property type="term" value="F:diaminopimelate epimerase activity"/>
    <property type="evidence" value="ECO:0007669"/>
    <property type="project" value="UniProtKB-UniRule"/>
</dbReference>
<evidence type="ECO:0000313" key="12">
    <source>
        <dbReference type="EMBL" id="CUQ53501.1"/>
    </source>
</evidence>
<dbReference type="STRING" id="47678.ERS852494_01916"/>
<comment type="function">
    <text evidence="9">Catalyzes the stereoinversion of LL-2,6-diaminopimelate (L,L-DAP) to meso-diaminopimelate (meso-DAP), a precursor of L-lysine and an essential component of the bacterial peptidoglycan.</text>
</comment>
<keyword evidence="5 9" id="KW-0028">Amino-acid biosynthesis</keyword>
<feature type="binding site" evidence="9">
    <location>
        <position position="200"/>
    </location>
    <ligand>
        <name>substrate</name>
    </ligand>
</feature>
<dbReference type="GO" id="GO:0005829">
    <property type="term" value="C:cytosol"/>
    <property type="evidence" value="ECO:0007669"/>
    <property type="project" value="TreeGrafter"/>
</dbReference>
<comment type="pathway">
    <text evidence="1 9">Amino-acid biosynthesis; L-lysine biosynthesis via DAP pathway; DL-2,6-diaminopimelate from LL-2,6-diaminopimelate: step 1/1.</text>
</comment>
<dbReference type="NCBIfam" id="TIGR00652">
    <property type="entry name" value="DapF"/>
    <property type="match status" value="1"/>
</dbReference>
<dbReference type="GO" id="GO:0009089">
    <property type="term" value="P:lysine biosynthetic process via diaminopimelate"/>
    <property type="evidence" value="ECO:0007669"/>
    <property type="project" value="UniProtKB-UniRule"/>
</dbReference>
<feature type="binding site" evidence="9">
    <location>
        <begin position="218"/>
        <end position="219"/>
    </location>
    <ligand>
        <name>substrate</name>
    </ligand>
</feature>
<dbReference type="Pfam" id="PF01678">
    <property type="entry name" value="DAP_epimerase"/>
    <property type="match status" value="2"/>
</dbReference>
<dbReference type="Proteomes" id="UP000095725">
    <property type="component" value="Unassembled WGS sequence"/>
</dbReference>
<feature type="active site" description="Proton acceptor" evidence="9">
    <location>
        <position position="227"/>
    </location>
</feature>
<evidence type="ECO:0000313" key="11">
    <source>
        <dbReference type="EMBL" id="CUP27327.1"/>
    </source>
</evidence>
<reference evidence="13 14" key="1">
    <citation type="submission" date="2015-09" db="EMBL/GenBank/DDBJ databases">
        <authorList>
            <consortium name="Pathogen Informatics"/>
        </authorList>
    </citation>
    <scope>NUCLEOTIDE SEQUENCE [LARGE SCALE GENOMIC DNA]</scope>
    <source>
        <strain evidence="11 13">2789STDY5834880</strain>
        <strain evidence="12 14">2789STDY5834946</strain>
    </source>
</reference>
<dbReference type="EMBL" id="CZAI01000003">
    <property type="protein sequence ID" value="CUP27327.1"/>
    <property type="molecule type" value="Genomic_DNA"/>
</dbReference>
<dbReference type="FunFam" id="3.10.310.10:FF:000001">
    <property type="entry name" value="Diaminopimelate epimerase"/>
    <property type="match status" value="1"/>
</dbReference>
<evidence type="ECO:0000256" key="5">
    <source>
        <dbReference type="ARBA" id="ARBA00022605"/>
    </source>
</evidence>
<dbReference type="InterPro" id="IPR001653">
    <property type="entry name" value="DAP_epimerase_DapF"/>
</dbReference>
<feature type="binding site" evidence="9">
    <location>
        <position position="167"/>
    </location>
    <ligand>
        <name>substrate</name>
    </ligand>
</feature>
<dbReference type="PROSITE" id="PS01326">
    <property type="entry name" value="DAP_EPIMERASE"/>
    <property type="match status" value="1"/>
</dbReference>
<feature type="binding site" evidence="9">
    <location>
        <begin position="228"/>
        <end position="229"/>
    </location>
    <ligand>
        <name>substrate</name>
    </ligand>
</feature>
<evidence type="ECO:0000256" key="3">
    <source>
        <dbReference type="ARBA" id="ARBA00013080"/>
    </source>
</evidence>
<evidence type="ECO:0000313" key="14">
    <source>
        <dbReference type="Proteomes" id="UP000095725"/>
    </source>
</evidence>
<dbReference type="EMBL" id="CZBL01000025">
    <property type="protein sequence ID" value="CUQ53501.1"/>
    <property type="molecule type" value="Genomic_DNA"/>
</dbReference>
<comment type="subunit">
    <text evidence="9">Homodimer.</text>
</comment>
<feature type="binding site" evidence="9">
    <location>
        <begin position="93"/>
        <end position="94"/>
    </location>
    <ligand>
        <name>substrate</name>
    </ligand>
</feature>
<feature type="binding site" evidence="9">
    <location>
        <position position="83"/>
    </location>
    <ligand>
        <name>substrate</name>
    </ligand>
</feature>
<feature type="active site" description="Proton donor" evidence="9">
    <location>
        <position position="92"/>
    </location>
</feature>
<keyword evidence="7 9" id="KW-0413">Isomerase</keyword>
<dbReference type="EC" id="5.1.1.7" evidence="3 9"/>
<dbReference type="AlphaFoldDB" id="A0A174X6A4"/>
<dbReference type="UniPathway" id="UPA00034">
    <property type="reaction ID" value="UER00025"/>
</dbReference>
<sequence>MRCNKTKGYNNQQIQVKMTKKIKFTKMHGAGNDYIYVDTTNYPIAAPEKKAIEWSKFHTGIGSDGLILIGNSDKADFSMRIFNADGSEAMMCGNGSRCVGKYVYEYGLTDKTEITLDTLSGIKILKLHVEGKTVTAVTVDMGSPLETGEVHFEDKYPFRSTRVSMGNPHLVTFVDDITQINLPEIGPELENHHLFPDRTNVEFAQIVCKDTIRMRVWERGSGITQACGTGACATAVAAFINELTGRKSDIIMDGGTVTIEWDEASGHILMTGPATKVFDGEIEEIEG</sequence>
<dbReference type="PANTHER" id="PTHR31689">
    <property type="entry name" value="DIAMINOPIMELATE EPIMERASE, CHLOROPLASTIC"/>
    <property type="match status" value="1"/>
</dbReference>
<feature type="active site" evidence="10">
    <location>
        <position position="92"/>
    </location>
</feature>
<keyword evidence="6 9" id="KW-0457">Lysine biosynthesis</keyword>
<dbReference type="PANTHER" id="PTHR31689:SF0">
    <property type="entry name" value="DIAMINOPIMELATE EPIMERASE"/>
    <property type="match status" value="1"/>
</dbReference>
<comment type="catalytic activity">
    <reaction evidence="8 9">
        <text>(2S,6S)-2,6-diaminopimelate = meso-2,6-diaminopimelate</text>
        <dbReference type="Rhea" id="RHEA:15393"/>
        <dbReference type="ChEBI" id="CHEBI:57609"/>
        <dbReference type="ChEBI" id="CHEBI:57791"/>
        <dbReference type="EC" id="5.1.1.7"/>
    </reaction>
</comment>
<evidence type="ECO:0000256" key="2">
    <source>
        <dbReference type="ARBA" id="ARBA00010219"/>
    </source>
</evidence>
<organism evidence="12 14">
    <name type="scientific">Bacteroides caccae</name>
    <dbReference type="NCBI Taxonomy" id="47678"/>
    <lineage>
        <taxon>Bacteria</taxon>
        <taxon>Pseudomonadati</taxon>
        <taxon>Bacteroidota</taxon>
        <taxon>Bacteroidia</taxon>
        <taxon>Bacteroidales</taxon>
        <taxon>Bacteroidaceae</taxon>
        <taxon>Bacteroides</taxon>
    </lineage>
</organism>
<accession>A0A174X6A4</accession>
<keyword evidence="4 9" id="KW-0963">Cytoplasm</keyword>
<dbReference type="Proteomes" id="UP000095657">
    <property type="component" value="Unassembled WGS sequence"/>
</dbReference>
<comment type="similarity">
    <text evidence="2 9">Belongs to the diaminopimelate epimerase family.</text>
</comment>
<feature type="site" description="Could be important to modulate the pK values of the two catalytic cysteine residues" evidence="9">
    <location>
        <position position="218"/>
    </location>
</feature>
<comment type="caution">
    <text evidence="9">Lacks conserved residue(s) required for the propagation of feature annotation.</text>
</comment>
<evidence type="ECO:0000256" key="7">
    <source>
        <dbReference type="ARBA" id="ARBA00023235"/>
    </source>
</evidence>
<evidence type="ECO:0000313" key="13">
    <source>
        <dbReference type="Proteomes" id="UP000095657"/>
    </source>
</evidence>
<dbReference type="InterPro" id="IPR018510">
    <property type="entry name" value="DAP_epimerase_AS"/>
</dbReference>
<protein>
    <recommendedName>
        <fullName evidence="3 9">Diaminopimelate epimerase</fullName>
        <shortName evidence="9">DAP epimerase</shortName>
        <ecNumber evidence="3 9">5.1.1.7</ecNumber>
    </recommendedName>
    <alternativeName>
        <fullName evidence="9">PLP-independent amino acid racemase</fullName>
    </alternativeName>
</protein>
<proteinExistence type="inferred from homology"/>
<evidence type="ECO:0000256" key="8">
    <source>
        <dbReference type="ARBA" id="ARBA00051712"/>
    </source>
</evidence>
<gene>
    <name evidence="9 12" type="primary">dapF</name>
    <name evidence="11" type="ORF">ERS852494_01916</name>
    <name evidence="12" type="ORF">ERS852558_04275</name>
</gene>
<feature type="binding site" evidence="9">
    <location>
        <position position="32"/>
    </location>
    <ligand>
        <name>substrate</name>
    </ligand>
</feature>
<evidence type="ECO:0000256" key="1">
    <source>
        <dbReference type="ARBA" id="ARBA00005196"/>
    </source>
</evidence>
<evidence type="ECO:0000256" key="6">
    <source>
        <dbReference type="ARBA" id="ARBA00023154"/>
    </source>
</evidence>
<evidence type="ECO:0000256" key="4">
    <source>
        <dbReference type="ARBA" id="ARBA00022490"/>
    </source>
</evidence>
<comment type="subcellular location">
    <subcellularLocation>
        <location evidence="9">Cytoplasm</location>
    </subcellularLocation>
</comment>
<evidence type="ECO:0000256" key="10">
    <source>
        <dbReference type="PROSITE-ProRule" id="PRU10125"/>
    </source>
</evidence>
<name>A0A174X6A4_9BACE</name>
<evidence type="ECO:0000256" key="9">
    <source>
        <dbReference type="HAMAP-Rule" id="MF_00197"/>
    </source>
</evidence>
<dbReference type="SUPFAM" id="SSF54506">
    <property type="entry name" value="Diaminopimelate epimerase-like"/>
    <property type="match status" value="2"/>
</dbReference>
<dbReference type="HAMAP" id="MF_00197">
    <property type="entry name" value="DAP_epimerase"/>
    <property type="match status" value="1"/>
</dbReference>
<feature type="site" description="Could be important to modulate the pK values of the two catalytic cysteine residues" evidence="9">
    <location>
        <position position="169"/>
    </location>
</feature>
<dbReference type="Gene3D" id="3.10.310.10">
    <property type="entry name" value="Diaminopimelate Epimerase, Chain A, domain 1"/>
    <property type="match status" value="2"/>
</dbReference>